<keyword evidence="3" id="KW-1185">Reference proteome</keyword>
<feature type="transmembrane region" description="Helical" evidence="1">
    <location>
        <begin position="6"/>
        <end position="22"/>
    </location>
</feature>
<feature type="transmembrane region" description="Helical" evidence="1">
    <location>
        <begin position="103"/>
        <end position="122"/>
    </location>
</feature>
<feature type="transmembrane region" description="Helical" evidence="1">
    <location>
        <begin position="231"/>
        <end position="249"/>
    </location>
</feature>
<evidence type="ECO:0000313" key="2">
    <source>
        <dbReference type="EMBL" id="TWB43504.1"/>
    </source>
</evidence>
<feature type="transmembrane region" description="Helical" evidence="1">
    <location>
        <begin position="255"/>
        <end position="275"/>
    </location>
</feature>
<comment type="caution">
    <text evidence="2">The sequence shown here is derived from an EMBL/GenBank/DDBJ whole genome shotgun (WGS) entry which is preliminary data.</text>
</comment>
<gene>
    <name evidence="2" type="ORF">FBZ90_105317</name>
</gene>
<keyword evidence="1" id="KW-0472">Membrane</keyword>
<dbReference type="EMBL" id="VITR01000005">
    <property type="protein sequence ID" value="TWB43504.1"/>
    <property type="molecule type" value="Genomic_DNA"/>
</dbReference>
<evidence type="ECO:0000256" key="1">
    <source>
        <dbReference type="SAM" id="Phobius"/>
    </source>
</evidence>
<evidence type="ECO:0000313" key="3">
    <source>
        <dbReference type="Proteomes" id="UP000315751"/>
    </source>
</evidence>
<feature type="transmembrane region" description="Helical" evidence="1">
    <location>
        <begin position="195"/>
        <end position="219"/>
    </location>
</feature>
<proteinExistence type="predicted"/>
<dbReference type="Proteomes" id="UP000315751">
    <property type="component" value="Unassembled WGS sequence"/>
</dbReference>
<feature type="transmembrane region" description="Helical" evidence="1">
    <location>
        <begin position="166"/>
        <end position="189"/>
    </location>
</feature>
<accession>A0A560HD99</accession>
<sequence length="615" mass="65975">MERNWFVFVSLVSIAAAMIFSLDQYENFLWGFQVQFFGITAAATATFFFFGLSVERERAGRSPWGYRAAAYGCAFVSTYTLSNGVLAPMLLIPMALFLRVGRVSVIATVFCAVTLALSYFLHFHPVEGHSPYIYSLQHPVEYVRYVCGYLGNVTVFLDSNGRAEPYTVVVGFGAVGLLLSLGALGRTVLGRDQEVARVSLLAVILFITGTAMVTALGRITFGLGQSLSSRYVTPVSIFWVAHLFYWIPLRVQGGAIRALSIIVGVIAALVATSSVRGHLDGLRDAGTQALIRARARDAFLSQVQDSDSYRAVYPVDRTIIEQLPFLRERHLSVFADEANRVLGQNLAEIATVLPDNSCTGSIDRLIMLSSADNQASFVTAGWAWVTVDGSAADRLVFTDGAGTIQGFAGGGWDRKDVPQALSQVTSDAVGWQGFLKASANQPVNAYAMLPHHRACKVAGAITTAVLSGYVPLNALGAPIVVPGAPTVAGGWTRDGQNAVAGPAPVPDPIYGSWSGADNNMGELRFGPFVPPKSHIIFPIVTGPRTEGLMVVLIDEATGAEVARYSFEVSTMWTAMDLQIPETAVGKPMVLAFRDQGGGWGQWFAVGALHERSAGP</sequence>
<feature type="transmembrane region" description="Helical" evidence="1">
    <location>
        <begin position="34"/>
        <end position="54"/>
    </location>
</feature>
<name>A0A560HD99_9PROT</name>
<keyword evidence="1" id="KW-0812">Transmembrane</keyword>
<protein>
    <submittedName>
        <fullName evidence="2">Uncharacterized protein</fullName>
    </submittedName>
</protein>
<organism evidence="2 3">
    <name type="scientific">Nitrospirillum amazonense</name>
    <dbReference type="NCBI Taxonomy" id="28077"/>
    <lineage>
        <taxon>Bacteria</taxon>
        <taxon>Pseudomonadati</taxon>
        <taxon>Pseudomonadota</taxon>
        <taxon>Alphaproteobacteria</taxon>
        <taxon>Rhodospirillales</taxon>
        <taxon>Azospirillaceae</taxon>
        <taxon>Nitrospirillum</taxon>
    </lineage>
</organism>
<keyword evidence="1" id="KW-1133">Transmembrane helix</keyword>
<dbReference type="AlphaFoldDB" id="A0A560HD99"/>
<reference evidence="2 3" key="1">
    <citation type="submission" date="2019-06" db="EMBL/GenBank/DDBJ databases">
        <title>Genomic Encyclopedia of Type Strains, Phase IV (KMG-V): Genome sequencing to study the core and pangenomes of soil and plant-associated prokaryotes.</title>
        <authorList>
            <person name="Whitman W."/>
        </authorList>
    </citation>
    <scope>NUCLEOTIDE SEQUENCE [LARGE SCALE GENOMIC DNA]</scope>
    <source>
        <strain evidence="2 3">BR 11622</strain>
    </source>
</reference>